<dbReference type="GO" id="GO:0071555">
    <property type="term" value="P:cell wall organization"/>
    <property type="evidence" value="ECO:0007669"/>
    <property type="project" value="UniProtKB-KW"/>
</dbReference>
<proteinExistence type="inferred from homology"/>
<evidence type="ECO:0000256" key="3">
    <source>
        <dbReference type="ARBA" id="ARBA00012780"/>
    </source>
</evidence>
<evidence type="ECO:0000256" key="8">
    <source>
        <dbReference type="SAM" id="MobiDB-lite"/>
    </source>
</evidence>
<keyword evidence="4 9" id="KW-0732">Signal</keyword>
<evidence type="ECO:0000256" key="2">
    <source>
        <dbReference type="ARBA" id="ARBA00006055"/>
    </source>
</evidence>
<reference evidence="12" key="2">
    <citation type="submission" date="2019-06" db="EMBL/GenBank/DDBJ databases">
        <title>Genomics analysis of Aphanomyces spp. identifies a new class of oomycete effector associated with host adaptation.</title>
        <authorList>
            <person name="Gaulin E."/>
        </authorList>
    </citation>
    <scope>NUCLEOTIDE SEQUENCE</scope>
    <source>
        <strain evidence="12">CBS 578.67</strain>
    </source>
</reference>
<feature type="domain" description="Cell wall protein YJL171C/Tos1 C-terminal" evidence="10">
    <location>
        <begin position="127"/>
        <end position="342"/>
    </location>
</feature>
<dbReference type="AlphaFoldDB" id="A0A485KZR9"/>
<evidence type="ECO:0000259" key="10">
    <source>
        <dbReference type="Pfam" id="PF10287"/>
    </source>
</evidence>
<feature type="region of interest" description="Disordered" evidence="8">
    <location>
        <begin position="29"/>
        <end position="55"/>
    </location>
</feature>
<dbReference type="Proteomes" id="UP000332933">
    <property type="component" value="Unassembled WGS sequence"/>
</dbReference>
<dbReference type="PANTHER" id="PTHR31737">
    <property type="entry name" value="PROTEIN TOS1"/>
    <property type="match status" value="1"/>
</dbReference>
<feature type="signal peptide" evidence="9">
    <location>
        <begin position="1"/>
        <end position="19"/>
    </location>
</feature>
<comment type="similarity">
    <text evidence="2">Belongs to the PGA52 family.</text>
</comment>
<sequence length="361" mass="39340">MKLHLILSALAASFAVVLAATPSNETTSSVLRVLDDEDEGGEDGGDGGSDTGGDDRTLQNVMSVFDYNNQYRRGSYDKVTALQGCQKENKWSEGPIAPYHEDVSFVFRGPMDIYNIAIFSTDGDRGWVAQSTYNRDSGANNMVFMNNANPQKFNGLSPQGYASADGVDFSREPVHFGGRLEDGRDPDNQWGGPGITTGAEVNIMRPDRCDDGSCDGYYDPAYGLQGWSGSKVFAAKVKMDRGGIPAIWMLNAQVIRANQYGCNCRGMADPGGCGEFDIAEAIYHGTDTLATHDYYLNLKPSANGHDTWAIRPIDGVATIVGVWDIGTGVIKVLQMSGDDFDFFDRDVVSYGEMNREVIFRQ</sequence>
<feature type="compositionally biased region" description="Basic and acidic residues" evidence="8">
    <location>
        <begin position="177"/>
        <end position="187"/>
    </location>
</feature>
<accession>A0A485KZR9</accession>
<evidence type="ECO:0000256" key="1">
    <source>
        <dbReference type="ARBA" id="ARBA00000382"/>
    </source>
</evidence>
<keyword evidence="7" id="KW-0961">Cell wall biogenesis/degradation</keyword>
<dbReference type="EMBL" id="CAADRA010005538">
    <property type="protein sequence ID" value="VFT90905.1"/>
    <property type="molecule type" value="Genomic_DNA"/>
</dbReference>
<evidence type="ECO:0000256" key="9">
    <source>
        <dbReference type="SAM" id="SignalP"/>
    </source>
</evidence>
<gene>
    <name evidence="13" type="primary">Aste57867_14077</name>
    <name evidence="12" type="ORF">As57867_014026</name>
    <name evidence="13" type="ORF">ASTE57867_14077</name>
</gene>
<reference evidence="13 14" key="1">
    <citation type="submission" date="2019-03" db="EMBL/GenBank/DDBJ databases">
        <authorList>
            <person name="Gaulin E."/>
            <person name="Dumas B."/>
        </authorList>
    </citation>
    <scope>NUCLEOTIDE SEQUENCE [LARGE SCALE GENOMIC DNA]</scope>
    <source>
        <strain evidence="13">CBS 568.67</strain>
    </source>
</reference>
<name>A0A485KZR9_9STRA</name>
<evidence type="ECO:0000313" key="12">
    <source>
        <dbReference type="EMBL" id="KAF0695073.1"/>
    </source>
</evidence>
<comment type="catalytic activity">
    <reaction evidence="1">
        <text>Hydrolysis of (1-&gt;3)-beta-D-glucosidic linkages in (1-&gt;3)-beta-D-glucans.</text>
        <dbReference type="EC" id="3.2.1.39"/>
    </reaction>
</comment>
<keyword evidence="6" id="KW-0326">Glycosidase</keyword>
<dbReference type="PANTHER" id="PTHR31737:SF2">
    <property type="entry name" value="PROTEIN TOS1"/>
    <property type="match status" value="1"/>
</dbReference>
<feature type="compositionally biased region" description="Acidic residues" evidence="8">
    <location>
        <begin position="35"/>
        <end position="45"/>
    </location>
</feature>
<organism evidence="13 14">
    <name type="scientific">Aphanomyces stellatus</name>
    <dbReference type="NCBI Taxonomy" id="120398"/>
    <lineage>
        <taxon>Eukaryota</taxon>
        <taxon>Sar</taxon>
        <taxon>Stramenopiles</taxon>
        <taxon>Oomycota</taxon>
        <taxon>Saprolegniomycetes</taxon>
        <taxon>Saprolegniales</taxon>
        <taxon>Verrucalvaceae</taxon>
        <taxon>Aphanomyces</taxon>
    </lineage>
</organism>
<evidence type="ECO:0000256" key="5">
    <source>
        <dbReference type="ARBA" id="ARBA00022801"/>
    </source>
</evidence>
<evidence type="ECO:0000313" key="14">
    <source>
        <dbReference type="Proteomes" id="UP000332933"/>
    </source>
</evidence>
<feature type="chain" id="PRO_5036116270" description="glucan endo-1,3-beta-D-glucosidase" evidence="9">
    <location>
        <begin position="20"/>
        <end position="361"/>
    </location>
</feature>
<keyword evidence="5" id="KW-0378">Hydrolase</keyword>
<evidence type="ECO:0000256" key="6">
    <source>
        <dbReference type="ARBA" id="ARBA00023295"/>
    </source>
</evidence>
<evidence type="ECO:0000313" key="13">
    <source>
        <dbReference type="EMBL" id="VFT90905.1"/>
    </source>
</evidence>
<evidence type="ECO:0000256" key="7">
    <source>
        <dbReference type="ARBA" id="ARBA00023316"/>
    </source>
</evidence>
<dbReference type="GO" id="GO:0042973">
    <property type="term" value="F:glucan endo-1,3-beta-D-glucosidase activity"/>
    <property type="evidence" value="ECO:0007669"/>
    <property type="project" value="UniProtKB-EC"/>
</dbReference>
<dbReference type="Pfam" id="PF10290">
    <property type="entry name" value="YJL171C_Tos1_N"/>
    <property type="match status" value="1"/>
</dbReference>
<protein>
    <recommendedName>
        <fullName evidence="3">glucan endo-1,3-beta-D-glucosidase</fullName>
        <ecNumber evidence="3">3.2.1.39</ecNumber>
    </recommendedName>
</protein>
<feature type="domain" description="Cell wall protein YJL171C/Tos1 N-terminal" evidence="11">
    <location>
        <begin position="66"/>
        <end position="120"/>
    </location>
</feature>
<dbReference type="InterPro" id="IPR018807">
    <property type="entry name" value="YJL171C/Tos1_N"/>
</dbReference>
<evidence type="ECO:0000256" key="4">
    <source>
        <dbReference type="ARBA" id="ARBA00022729"/>
    </source>
</evidence>
<dbReference type="EC" id="3.2.1.39" evidence="3"/>
<evidence type="ECO:0000259" key="11">
    <source>
        <dbReference type="Pfam" id="PF10290"/>
    </source>
</evidence>
<dbReference type="InterPro" id="IPR018805">
    <property type="entry name" value="YJL171C/Tos1_C"/>
</dbReference>
<dbReference type="Pfam" id="PF10287">
    <property type="entry name" value="YJL171C_Tos1_C"/>
    <property type="match status" value="1"/>
</dbReference>
<dbReference type="EMBL" id="VJMH01005517">
    <property type="protein sequence ID" value="KAF0695073.1"/>
    <property type="molecule type" value="Genomic_DNA"/>
</dbReference>
<dbReference type="OrthoDB" id="118256at2759"/>
<feature type="region of interest" description="Disordered" evidence="8">
    <location>
        <begin position="177"/>
        <end position="196"/>
    </location>
</feature>
<keyword evidence="14" id="KW-1185">Reference proteome</keyword>